<dbReference type="SUPFAM" id="SSF55874">
    <property type="entry name" value="ATPase domain of HSP90 chaperone/DNA topoisomerase II/histidine kinase"/>
    <property type="match status" value="1"/>
</dbReference>
<keyword evidence="3" id="KW-0597">Phosphoprotein</keyword>
<dbReference type="InterPro" id="IPR050736">
    <property type="entry name" value="Sensor_HK_Regulatory"/>
</dbReference>
<evidence type="ECO:0000256" key="7">
    <source>
        <dbReference type="SAM" id="Coils"/>
    </source>
</evidence>
<keyword evidence="5" id="KW-0418">Kinase</keyword>
<dbReference type="AlphaFoldDB" id="A0A098LDU0"/>
<keyword evidence="4" id="KW-0808">Transferase</keyword>
<evidence type="ECO:0000256" key="3">
    <source>
        <dbReference type="ARBA" id="ARBA00022553"/>
    </source>
</evidence>
<dbReference type="GO" id="GO:0000155">
    <property type="term" value="F:phosphorelay sensor kinase activity"/>
    <property type="evidence" value="ECO:0007669"/>
    <property type="project" value="InterPro"/>
</dbReference>
<evidence type="ECO:0000256" key="4">
    <source>
        <dbReference type="ARBA" id="ARBA00022679"/>
    </source>
</evidence>
<keyword evidence="7" id="KW-0175">Coiled coil</keyword>
<evidence type="ECO:0000256" key="8">
    <source>
        <dbReference type="SAM" id="Phobius"/>
    </source>
</evidence>
<feature type="transmembrane region" description="Helical" evidence="8">
    <location>
        <begin position="76"/>
        <end position="94"/>
    </location>
</feature>
<dbReference type="EC" id="2.7.13.3" evidence="2"/>
<dbReference type="CDD" id="cd00075">
    <property type="entry name" value="HATPase"/>
    <property type="match status" value="1"/>
</dbReference>
<evidence type="ECO:0000313" key="11">
    <source>
        <dbReference type="Proteomes" id="UP000030185"/>
    </source>
</evidence>
<keyword evidence="6" id="KW-0902">Two-component regulatory system</keyword>
<name>A0A098LDU0_9BACT</name>
<dbReference type="InterPro" id="IPR036097">
    <property type="entry name" value="HisK_dim/P_sf"/>
</dbReference>
<proteinExistence type="predicted"/>
<feature type="transmembrane region" description="Helical" evidence="8">
    <location>
        <begin position="162"/>
        <end position="182"/>
    </location>
</feature>
<accession>A0A098LDU0</accession>
<dbReference type="PANTHER" id="PTHR43711:SF31">
    <property type="entry name" value="HISTIDINE KINASE"/>
    <property type="match status" value="1"/>
</dbReference>
<evidence type="ECO:0000256" key="6">
    <source>
        <dbReference type="ARBA" id="ARBA00023012"/>
    </source>
</evidence>
<organism evidence="10 11">
    <name type="scientific">Sporocytophaga myxococcoides</name>
    <dbReference type="NCBI Taxonomy" id="153721"/>
    <lineage>
        <taxon>Bacteria</taxon>
        <taxon>Pseudomonadati</taxon>
        <taxon>Bacteroidota</taxon>
        <taxon>Cytophagia</taxon>
        <taxon>Cytophagales</taxon>
        <taxon>Cytophagaceae</taxon>
        <taxon>Sporocytophaga</taxon>
    </lineage>
</organism>
<feature type="coiled-coil region" evidence="7">
    <location>
        <begin position="196"/>
        <end position="233"/>
    </location>
</feature>
<dbReference type="Proteomes" id="UP000030185">
    <property type="component" value="Unassembled WGS sequence"/>
</dbReference>
<dbReference type="Gene3D" id="3.30.565.10">
    <property type="entry name" value="Histidine kinase-like ATPase, C-terminal domain"/>
    <property type="match status" value="1"/>
</dbReference>
<gene>
    <name evidence="10" type="ORF">MYP_2395</name>
</gene>
<dbReference type="PANTHER" id="PTHR43711">
    <property type="entry name" value="TWO-COMPONENT HISTIDINE KINASE"/>
    <property type="match status" value="1"/>
</dbReference>
<dbReference type="EMBL" id="BBLT01000004">
    <property type="protein sequence ID" value="GAL85166.1"/>
    <property type="molecule type" value="Genomic_DNA"/>
</dbReference>
<keyword evidence="11" id="KW-1185">Reference proteome</keyword>
<protein>
    <recommendedName>
        <fullName evidence="2">histidine kinase</fullName>
        <ecNumber evidence="2">2.7.13.3</ecNumber>
    </recommendedName>
</protein>
<evidence type="ECO:0000256" key="2">
    <source>
        <dbReference type="ARBA" id="ARBA00012438"/>
    </source>
</evidence>
<dbReference type="InterPro" id="IPR004358">
    <property type="entry name" value="Sig_transdc_His_kin-like_C"/>
</dbReference>
<dbReference type="STRING" id="153721.MYP_2395"/>
<dbReference type="OrthoDB" id="9810447at2"/>
<keyword evidence="8" id="KW-0472">Membrane</keyword>
<reference evidence="10 11" key="1">
    <citation type="submission" date="2014-09" db="EMBL/GenBank/DDBJ databases">
        <title>Sporocytophaga myxococcoides PG-01 genome sequencing.</title>
        <authorList>
            <person name="Liu L."/>
            <person name="Gao P.J."/>
            <person name="Chen G.J."/>
            <person name="Wang L.S."/>
        </authorList>
    </citation>
    <scope>NUCLEOTIDE SEQUENCE [LARGE SCALE GENOMIC DNA]</scope>
    <source>
        <strain evidence="10 11">PG-01</strain>
    </source>
</reference>
<dbReference type="SUPFAM" id="SSF47384">
    <property type="entry name" value="Homodimeric domain of signal transducing histidine kinase"/>
    <property type="match status" value="1"/>
</dbReference>
<evidence type="ECO:0000256" key="5">
    <source>
        <dbReference type="ARBA" id="ARBA00022777"/>
    </source>
</evidence>
<comment type="catalytic activity">
    <reaction evidence="1">
        <text>ATP + protein L-histidine = ADP + protein N-phospho-L-histidine.</text>
        <dbReference type="EC" id="2.7.13.3"/>
    </reaction>
</comment>
<feature type="transmembrane region" description="Helical" evidence="8">
    <location>
        <begin position="51"/>
        <end position="69"/>
    </location>
</feature>
<feature type="transmembrane region" description="Helical" evidence="8">
    <location>
        <begin position="24"/>
        <end position="45"/>
    </location>
</feature>
<feature type="transmembrane region" description="Helical" evidence="8">
    <location>
        <begin position="124"/>
        <end position="142"/>
    </location>
</feature>
<keyword evidence="8" id="KW-0812">Transmembrane</keyword>
<dbReference type="InterPro" id="IPR003661">
    <property type="entry name" value="HisK_dim/P_dom"/>
</dbReference>
<dbReference type="SMART" id="SM00388">
    <property type="entry name" value="HisKA"/>
    <property type="match status" value="1"/>
</dbReference>
<evidence type="ECO:0000259" key="9">
    <source>
        <dbReference type="PROSITE" id="PS50109"/>
    </source>
</evidence>
<evidence type="ECO:0000313" key="10">
    <source>
        <dbReference type="EMBL" id="GAL85166.1"/>
    </source>
</evidence>
<dbReference type="PRINTS" id="PR00344">
    <property type="entry name" value="BCTRLSENSOR"/>
</dbReference>
<dbReference type="InterPro" id="IPR003594">
    <property type="entry name" value="HATPase_dom"/>
</dbReference>
<dbReference type="PROSITE" id="PS50109">
    <property type="entry name" value="HIS_KIN"/>
    <property type="match status" value="1"/>
</dbReference>
<feature type="domain" description="Histidine kinase" evidence="9">
    <location>
        <begin position="233"/>
        <end position="449"/>
    </location>
</feature>
<dbReference type="InterPro" id="IPR005467">
    <property type="entry name" value="His_kinase_dom"/>
</dbReference>
<dbReference type="SMART" id="SM00387">
    <property type="entry name" value="HATPase_c"/>
    <property type="match status" value="1"/>
</dbReference>
<keyword evidence="8" id="KW-1133">Transmembrane helix</keyword>
<sequence length="450" mass="51102">MIQSFLSEDIPPSQNQLETKRIKITAYTSILCIFLCVTFGIGFFIFNIFPLNFIFAFFALVHFSTWRICMAGFSRVAKIVLYFSLLLQVLSMSASLGSELDLKVFYIPIAIIPFIIFGKNERPLFNISILFTLLNIAIIYSLDKYNLSLPAQNISPEIKRWINTGFNLTAIFCMIFLANLFLSLSELGETLLYEKSNQLREQQRQLSAQNSELEKTKSELERLNSVKDRLLSILSHDLKSPINNIQAITELILEEKIKKEEIKAVALKFKESSIHTKQLLDNLVNWSSTHLTNHSPDPKKICVKELIDNVFHYTGYLAINKNVKLTNSIAANTYVWCDYDMMEITFRNLILNAIKFSHNGQEVIVYAVNKNNKIQITIEDHGIGIPDVLLNQLFEPNISKTRLGTNAEKGSGIGLLLCKQLINVNNGDIYAYSTPGIMTTFSVELPACKI</sequence>
<comment type="caution">
    <text evidence="10">The sequence shown here is derived from an EMBL/GenBank/DDBJ whole genome shotgun (WGS) entry which is preliminary data.</text>
</comment>
<dbReference type="Gene3D" id="1.10.287.130">
    <property type="match status" value="1"/>
</dbReference>
<dbReference type="InterPro" id="IPR036890">
    <property type="entry name" value="HATPase_C_sf"/>
</dbReference>
<evidence type="ECO:0000256" key="1">
    <source>
        <dbReference type="ARBA" id="ARBA00000085"/>
    </source>
</evidence>
<dbReference type="eggNOG" id="COG2205">
    <property type="taxonomic scope" value="Bacteria"/>
</dbReference>
<dbReference type="Pfam" id="PF02518">
    <property type="entry name" value="HATPase_c"/>
    <property type="match status" value="1"/>
</dbReference>